<evidence type="ECO:0000256" key="1">
    <source>
        <dbReference type="ARBA" id="ARBA00001947"/>
    </source>
</evidence>
<sequence>MRFLHAAGFACLLALGVSPIAVAAQEPGDAVEWAYEASDIPVDPVYRFGTLDNGLRYVIAQNDRPEGTALVRLWIDSGSLAERDNQRGLAHFLEHMAFNGSAKVPEGEMVKLLEREGLRFGADNNASTGLETTLYKLDLPRNDPALLDTALMLMRETASELTIDPEAVDRERGVILSERRVRRTYAFKNAEDAIEFFTPDARYGERLPVGLPEIIEGGTAQDIRDYYEREYVPGNAAILVVGDFDPDAVEAAIRRHFASWKAGSLPEEFGGGPIDPSRAGLTDIYLDEALSEQVTISRLRAAIKTPDTAAERRQNLLRTIGYAIVNRRLEALARGEDAPFKSAGYGTGDFFDIAKSTNLVIDSADGEWQGGLETAVTVLRQALTYGFGEAEVAEQVAKIRSSQINAAEAQDTRSNAALLGAALAMLEEGQIPSTPASSLARLEAFAPYITPAAVLAALKSDAAALDNPLIRFEGRKAPEGGAQGLRAAFDAAWSAPVAKPVLRDSVDFGYSDFGTPGAVVSDTTDERFGLRLLRFDNGVMLTLKKTDIEKDRIRYRLSLDGGTLLNTREDPLATAMVATLPIGGLGLHSQDELETILAGRTVQFSLSAATDAFVMGGTTTPRDLDLQLDLLAAAITDPGYRPEGEQRYAKSVAEFFANLDGTPGRALSVKQGGLLSDFDPRFTLQDAKAYEALSFERLRAVISDRLASGAIELALVGDFDEQRAIDLVARTLGALPDRETEFQPREEARVRSFTGNRTRHVITHSGEPDQALVQLVWPTTDDSDLTTAAQLRMLDRAVEIVVQEELRENLGKTYSPSVGASSSSEYPDYGLFYVTAEVDMGDIDETVAAIEKAITKLAEEPIDPDLIDRARRPLLEAFDNRLKSLASWMAVADRAQTEPERLERFDAWPGAVSAVTAPQVSAAARKWLVDSRPVEIVVVPAGSPLAR</sequence>
<evidence type="ECO:0000256" key="4">
    <source>
        <dbReference type="ARBA" id="ARBA00022723"/>
    </source>
</evidence>
<evidence type="ECO:0000256" key="9">
    <source>
        <dbReference type="SAM" id="SignalP"/>
    </source>
</evidence>
<feature type="signal peptide" evidence="9">
    <location>
        <begin position="1"/>
        <end position="23"/>
    </location>
</feature>
<dbReference type="InterPro" id="IPR011249">
    <property type="entry name" value="Metalloenz_LuxS/M16"/>
</dbReference>
<evidence type="ECO:0000259" key="10">
    <source>
        <dbReference type="Pfam" id="PF00675"/>
    </source>
</evidence>
<evidence type="ECO:0000256" key="8">
    <source>
        <dbReference type="RuleBase" id="RU004447"/>
    </source>
</evidence>
<feature type="domain" description="Peptidase M16 C-terminal" evidence="11">
    <location>
        <begin position="693"/>
        <end position="873"/>
    </location>
</feature>
<protein>
    <submittedName>
        <fullName evidence="12">Insulinase family protein</fullName>
    </submittedName>
</protein>
<name>A0A844YGA4_9SPHN</name>
<evidence type="ECO:0000256" key="3">
    <source>
        <dbReference type="ARBA" id="ARBA00022670"/>
    </source>
</evidence>
<dbReference type="RefSeq" id="WP_160675897.1">
    <property type="nucleotide sequence ID" value="NZ_WTYN01000002.1"/>
</dbReference>
<evidence type="ECO:0000256" key="2">
    <source>
        <dbReference type="ARBA" id="ARBA00007261"/>
    </source>
</evidence>
<gene>
    <name evidence="12" type="ORF">GRI48_10950</name>
</gene>
<dbReference type="InterPro" id="IPR050626">
    <property type="entry name" value="Peptidase_M16"/>
</dbReference>
<dbReference type="EMBL" id="WTYN01000002">
    <property type="protein sequence ID" value="MXO63530.1"/>
    <property type="molecule type" value="Genomic_DNA"/>
</dbReference>
<comment type="similarity">
    <text evidence="2 8">Belongs to the peptidase M16 family.</text>
</comment>
<comment type="caution">
    <text evidence="12">The sequence shown here is derived from an EMBL/GenBank/DDBJ whole genome shotgun (WGS) entry which is preliminary data.</text>
</comment>
<keyword evidence="5" id="KW-0378">Hydrolase</keyword>
<evidence type="ECO:0000256" key="7">
    <source>
        <dbReference type="ARBA" id="ARBA00023049"/>
    </source>
</evidence>
<keyword evidence="13" id="KW-1185">Reference proteome</keyword>
<dbReference type="Pfam" id="PF05193">
    <property type="entry name" value="Peptidase_M16_C"/>
    <property type="match status" value="2"/>
</dbReference>
<dbReference type="AlphaFoldDB" id="A0A844YGA4"/>
<dbReference type="Pfam" id="PF00675">
    <property type="entry name" value="Peptidase_M16"/>
    <property type="match status" value="1"/>
</dbReference>
<comment type="cofactor">
    <cofactor evidence="1">
        <name>Zn(2+)</name>
        <dbReference type="ChEBI" id="CHEBI:29105"/>
    </cofactor>
</comment>
<dbReference type="GO" id="GO:0004222">
    <property type="term" value="F:metalloendopeptidase activity"/>
    <property type="evidence" value="ECO:0007669"/>
    <property type="project" value="InterPro"/>
</dbReference>
<dbReference type="Gene3D" id="3.30.830.10">
    <property type="entry name" value="Metalloenzyme, LuxS/M16 peptidase-like"/>
    <property type="match status" value="3"/>
</dbReference>
<feature type="chain" id="PRO_5032872419" evidence="9">
    <location>
        <begin position="24"/>
        <end position="947"/>
    </location>
</feature>
<keyword evidence="4" id="KW-0479">Metal-binding</keyword>
<keyword evidence="3" id="KW-0645">Protease</keyword>
<dbReference type="InterPro" id="IPR001431">
    <property type="entry name" value="Pept_M16_Zn_BS"/>
</dbReference>
<dbReference type="InterPro" id="IPR007863">
    <property type="entry name" value="Peptidase_M16_C"/>
</dbReference>
<keyword evidence="9" id="KW-0732">Signal</keyword>
<keyword evidence="7" id="KW-0482">Metalloprotease</keyword>
<reference evidence="12 13" key="1">
    <citation type="submission" date="2019-12" db="EMBL/GenBank/DDBJ databases">
        <title>Genomic-based taxomic classification of the family Erythrobacteraceae.</title>
        <authorList>
            <person name="Xu L."/>
        </authorList>
    </citation>
    <scope>NUCLEOTIDE SEQUENCE [LARGE SCALE GENOMIC DNA]</scope>
    <source>
        <strain evidence="12 13">MCCC 1A09965</strain>
    </source>
</reference>
<feature type="domain" description="Peptidase M16 C-terminal" evidence="11">
    <location>
        <begin position="219"/>
        <end position="327"/>
    </location>
</feature>
<organism evidence="12 13">
    <name type="scientific">Qipengyuania oceanensis</name>
    <dbReference type="NCBI Taxonomy" id="1463597"/>
    <lineage>
        <taxon>Bacteria</taxon>
        <taxon>Pseudomonadati</taxon>
        <taxon>Pseudomonadota</taxon>
        <taxon>Alphaproteobacteria</taxon>
        <taxon>Sphingomonadales</taxon>
        <taxon>Erythrobacteraceae</taxon>
        <taxon>Qipengyuania</taxon>
    </lineage>
</organism>
<dbReference type="SUPFAM" id="SSF63411">
    <property type="entry name" value="LuxS/MPP-like metallohydrolase"/>
    <property type="match status" value="3"/>
</dbReference>
<dbReference type="PROSITE" id="PS00143">
    <property type="entry name" value="INSULINASE"/>
    <property type="match status" value="1"/>
</dbReference>
<keyword evidence="6" id="KW-0862">Zinc</keyword>
<dbReference type="GO" id="GO:0006508">
    <property type="term" value="P:proteolysis"/>
    <property type="evidence" value="ECO:0007669"/>
    <property type="project" value="UniProtKB-KW"/>
</dbReference>
<evidence type="ECO:0000256" key="5">
    <source>
        <dbReference type="ARBA" id="ARBA00022801"/>
    </source>
</evidence>
<evidence type="ECO:0000259" key="11">
    <source>
        <dbReference type="Pfam" id="PF05193"/>
    </source>
</evidence>
<evidence type="ECO:0000313" key="13">
    <source>
        <dbReference type="Proteomes" id="UP000445582"/>
    </source>
</evidence>
<evidence type="ECO:0000313" key="12">
    <source>
        <dbReference type="EMBL" id="MXO63530.1"/>
    </source>
</evidence>
<proteinExistence type="inferred from homology"/>
<accession>A0A844YGA4</accession>
<dbReference type="GO" id="GO:0046872">
    <property type="term" value="F:metal ion binding"/>
    <property type="evidence" value="ECO:0007669"/>
    <property type="project" value="UniProtKB-KW"/>
</dbReference>
<dbReference type="OrthoDB" id="9811314at2"/>
<dbReference type="PANTHER" id="PTHR43690">
    <property type="entry name" value="NARDILYSIN"/>
    <property type="match status" value="1"/>
</dbReference>
<evidence type="ECO:0000256" key="6">
    <source>
        <dbReference type="ARBA" id="ARBA00022833"/>
    </source>
</evidence>
<dbReference type="Proteomes" id="UP000445582">
    <property type="component" value="Unassembled WGS sequence"/>
</dbReference>
<feature type="domain" description="Peptidase M16 N-terminal" evidence="10">
    <location>
        <begin position="57"/>
        <end position="182"/>
    </location>
</feature>
<dbReference type="InterPro" id="IPR011765">
    <property type="entry name" value="Pept_M16_N"/>
</dbReference>
<dbReference type="PANTHER" id="PTHR43690:SF17">
    <property type="entry name" value="PROTEIN YHJJ"/>
    <property type="match status" value="1"/>
</dbReference>